<organism evidence="2 3">
    <name type="scientific">Vicia faba</name>
    <name type="common">Broad bean</name>
    <name type="synonym">Faba vulgaris</name>
    <dbReference type="NCBI Taxonomy" id="3906"/>
    <lineage>
        <taxon>Eukaryota</taxon>
        <taxon>Viridiplantae</taxon>
        <taxon>Streptophyta</taxon>
        <taxon>Embryophyta</taxon>
        <taxon>Tracheophyta</taxon>
        <taxon>Spermatophyta</taxon>
        <taxon>Magnoliopsida</taxon>
        <taxon>eudicotyledons</taxon>
        <taxon>Gunneridae</taxon>
        <taxon>Pentapetalae</taxon>
        <taxon>rosids</taxon>
        <taxon>fabids</taxon>
        <taxon>Fabales</taxon>
        <taxon>Fabaceae</taxon>
        <taxon>Papilionoideae</taxon>
        <taxon>50 kb inversion clade</taxon>
        <taxon>NPAAA clade</taxon>
        <taxon>Hologalegina</taxon>
        <taxon>IRL clade</taxon>
        <taxon>Fabeae</taxon>
        <taxon>Vicia</taxon>
    </lineage>
</organism>
<evidence type="ECO:0000259" key="1">
    <source>
        <dbReference type="Pfam" id="PF23156"/>
    </source>
</evidence>
<dbReference type="EMBL" id="OX451736">
    <property type="protein sequence ID" value="CAI8586128.1"/>
    <property type="molecule type" value="Genomic_DNA"/>
</dbReference>
<evidence type="ECO:0000313" key="3">
    <source>
        <dbReference type="Proteomes" id="UP001157006"/>
    </source>
</evidence>
<proteinExistence type="predicted"/>
<keyword evidence="3" id="KW-1185">Reference proteome</keyword>
<feature type="domain" description="DUF7054" evidence="1">
    <location>
        <begin position="39"/>
        <end position="120"/>
    </location>
</feature>
<evidence type="ECO:0000313" key="2">
    <source>
        <dbReference type="EMBL" id="CAI8586128.1"/>
    </source>
</evidence>
<protein>
    <recommendedName>
        <fullName evidence="1">DUF7054 domain-containing protein</fullName>
    </recommendedName>
</protein>
<dbReference type="InterPro" id="IPR040358">
    <property type="entry name" value="At4g22758-like"/>
</dbReference>
<sequence>MTKKLRKLEKVVLYNSKSWSVDDEVKIKKKKKMNNISNTNRILISINIVGSSGLLTILVNEDDVVCDVIDKALKSYARQGRLPTLKSNTFDYVLHCSNDTSDALGPSESIGTFRTRKFVLSENQASSTKTEEAQSKGRNGTWKSFSFKKLRSALHCAAIGGVRD</sequence>
<reference evidence="2 3" key="1">
    <citation type="submission" date="2023-01" db="EMBL/GenBank/DDBJ databases">
        <authorList>
            <person name="Kreplak J."/>
        </authorList>
    </citation>
    <scope>NUCLEOTIDE SEQUENCE [LARGE SCALE GENOMIC DNA]</scope>
</reference>
<dbReference type="Proteomes" id="UP001157006">
    <property type="component" value="Chromosome 1L"/>
</dbReference>
<accession>A0AAV0YN74</accession>
<dbReference type="Pfam" id="PF23156">
    <property type="entry name" value="DUF7054"/>
    <property type="match status" value="1"/>
</dbReference>
<name>A0AAV0YN74_VICFA</name>
<dbReference type="PANTHER" id="PTHR33270:SF18">
    <property type="entry name" value="OS02G0324700 PROTEIN"/>
    <property type="match status" value="1"/>
</dbReference>
<dbReference type="AlphaFoldDB" id="A0AAV0YN74"/>
<gene>
    <name evidence="2" type="ORF">VFH_I239880</name>
</gene>
<dbReference type="PANTHER" id="PTHR33270">
    <property type="entry name" value="BNAC05G50380D PROTEIN"/>
    <property type="match status" value="1"/>
</dbReference>
<dbReference type="InterPro" id="IPR055482">
    <property type="entry name" value="DUF7054"/>
</dbReference>